<accession>A0AAV3PCG4</accession>
<evidence type="ECO:0000313" key="1">
    <source>
        <dbReference type="EMBL" id="GAA0149422.1"/>
    </source>
</evidence>
<organism evidence="1 2">
    <name type="scientific">Lithospermum erythrorhizon</name>
    <name type="common">Purple gromwell</name>
    <name type="synonym">Lithospermum officinale var. erythrorhizon</name>
    <dbReference type="NCBI Taxonomy" id="34254"/>
    <lineage>
        <taxon>Eukaryota</taxon>
        <taxon>Viridiplantae</taxon>
        <taxon>Streptophyta</taxon>
        <taxon>Embryophyta</taxon>
        <taxon>Tracheophyta</taxon>
        <taxon>Spermatophyta</taxon>
        <taxon>Magnoliopsida</taxon>
        <taxon>eudicotyledons</taxon>
        <taxon>Gunneridae</taxon>
        <taxon>Pentapetalae</taxon>
        <taxon>asterids</taxon>
        <taxon>lamiids</taxon>
        <taxon>Boraginales</taxon>
        <taxon>Boraginaceae</taxon>
        <taxon>Boraginoideae</taxon>
        <taxon>Lithospermeae</taxon>
        <taxon>Lithospermum</taxon>
    </lineage>
</organism>
<name>A0AAV3PCG4_LITER</name>
<comment type="caution">
    <text evidence="1">The sequence shown here is derived from an EMBL/GenBank/DDBJ whole genome shotgun (WGS) entry which is preliminary data.</text>
</comment>
<reference evidence="1 2" key="1">
    <citation type="submission" date="2024-01" db="EMBL/GenBank/DDBJ databases">
        <title>The complete chloroplast genome sequence of Lithospermum erythrorhizon: insights into the phylogenetic relationship among Boraginaceae species and the maternal lineages of purple gromwells.</title>
        <authorList>
            <person name="Okada T."/>
            <person name="Watanabe K."/>
        </authorList>
    </citation>
    <scope>NUCLEOTIDE SEQUENCE [LARGE SCALE GENOMIC DNA]</scope>
</reference>
<dbReference type="Proteomes" id="UP001454036">
    <property type="component" value="Unassembled WGS sequence"/>
</dbReference>
<evidence type="ECO:0000313" key="2">
    <source>
        <dbReference type="Proteomes" id="UP001454036"/>
    </source>
</evidence>
<protein>
    <submittedName>
        <fullName evidence="1">Uncharacterized protein</fullName>
    </submittedName>
</protein>
<proteinExistence type="predicted"/>
<gene>
    <name evidence="1" type="ORF">LIER_08597</name>
</gene>
<dbReference type="AlphaFoldDB" id="A0AAV3PCG4"/>
<keyword evidence="2" id="KW-1185">Reference proteome</keyword>
<dbReference type="EMBL" id="BAABME010001402">
    <property type="protein sequence ID" value="GAA0149422.1"/>
    <property type="molecule type" value="Genomic_DNA"/>
</dbReference>
<sequence length="77" mass="8619">MGRNLPCNQDCGPEEFSNMILVGDERGSQTLLPDGVGAAQSEVIYCLVRFLRRHFRQMMEGVDASTRRYNIAQALNA</sequence>